<gene>
    <name evidence="6" type="ORF">FVW59_09545</name>
</gene>
<evidence type="ECO:0000313" key="6">
    <source>
        <dbReference type="EMBL" id="TXS92642.1"/>
    </source>
</evidence>
<dbReference type="InterPro" id="IPR036390">
    <property type="entry name" value="WH_DNA-bd_sf"/>
</dbReference>
<reference evidence="6 7" key="1">
    <citation type="submission" date="2019-08" db="EMBL/GenBank/DDBJ databases">
        <title>Parahaliea maris sp. nov., isolated from the surface seawater.</title>
        <authorList>
            <person name="Liu Y."/>
        </authorList>
    </citation>
    <scope>NUCLEOTIDE SEQUENCE [LARGE SCALE GENOMIC DNA]</scope>
    <source>
        <strain evidence="6 7">S2-26</strain>
    </source>
</reference>
<dbReference type="Proteomes" id="UP000321933">
    <property type="component" value="Unassembled WGS sequence"/>
</dbReference>
<comment type="similarity">
    <text evidence="1">Belongs to the LysR transcriptional regulatory family.</text>
</comment>
<dbReference type="PROSITE" id="PS50931">
    <property type="entry name" value="HTH_LYSR"/>
    <property type="match status" value="1"/>
</dbReference>
<evidence type="ECO:0000259" key="5">
    <source>
        <dbReference type="PROSITE" id="PS50931"/>
    </source>
</evidence>
<dbReference type="PANTHER" id="PTHR30118">
    <property type="entry name" value="HTH-TYPE TRANSCRIPTIONAL REGULATOR LEUO-RELATED"/>
    <property type="match status" value="1"/>
</dbReference>
<keyword evidence="3" id="KW-0238">DNA-binding</keyword>
<keyword evidence="4" id="KW-0804">Transcription</keyword>
<evidence type="ECO:0000313" key="7">
    <source>
        <dbReference type="Proteomes" id="UP000321933"/>
    </source>
</evidence>
<dbReference type="PANTHER" id="PTHR30118:SF15">
    <property type="entry name" value="TRANSCRIPTIONAL REGULATORY PROTEIN"/>
    <property type="match status" value="1"/>
</dbReference>
<name>A0A5C8ZYG3_9GAMM</name>
<dbReference type="EMBL" id="VRYZ01000003">
    <property type="protein sequence ID" value="TXS92642.1"/>
    <property type="molecule type" value="Genomic_DNA"/>
</dbReference>
<feature type="domain" description="HTH lysR-type" evidence="5">
    <location>
        <begin position="9"/>
        <end position="66"/>
    </location>
</feature>
<evidence type="ECO:0000256" key="1">
    <source>
        <dbReference type="ARBA" id="ARBA00009437"/>
    </source>
</evidence>
<dbReference type="InterPro" id="IPR000847">
    <property type="entry name" value="LysR_HTH_N"/>
</dbReference>
<evidence type="ECO:0000256" key="3">
    <source>
        <dbReference type="ARBA" id="ARBA00023125"/>
    </source>
</evidence>
<keyword evidence="2" id="KW-0805">Transcription regulation</keyword>
<dbReference type="Gene3D" id="1.10.10.10">
    <property type="entry name" value="Winged helix-like DNA-binding domain superfamily/Winged helix DNA-binding domain"/>
    <property type="match status" value="1"/>
</dbReference>
<keyword evidence="7" id="KW-1185">Reference proteome</keyword>
<dbReference type="GO" id="GO:0003700">
    <property type="term" value="F:DNA-binding transcription factor activity"/>
    <property type="evidence" value="ECO:0007669"/>
    <property type="project" value="InterPro"/>
</dbReference>
<sequence>MISRKLIRTDLNLLVALQILLEERNVTRAAERLSVSQPALSKTLQKLRESFDDELFTRTAHGLVPTPRAEALAQQLPNLLENVEQVLGSDRFSPDTFVGTFKLLLPPIISEGLLPGLMAELQQVAPQVQVIAGEVTPDYQERLKKGEADFATFVASETERDILAEPIEALPPRCYMGVGHALAGRDFNLKEFLSYPHLRLYLPGLARENTSLVDDVLGQYGVHRTIALETTQFSAAVGVLTHTNSLLVANAGFENSGLYRDLIVGCELPQELQRMIRNTYSDHRGKMSLMRHTRTSRSAAHQWMRALLMKHLASRTLEEGGSDAA</sequence>
<dbReference type="SUPFAM" id="SSF53850">
    <property type="entry name" value="Periplasmic binding protein-like II"/>
    <property type="match status" value="1"/>
</dbReference>
<dbReference type="RefSeq" id="WP_148064014.1">
    <property type="nucleotide sequence ID" value="NZ_VRYZ01000003.1"/>
</dbReference>
<dbReference type="Pfam" id="PF03466">
    <property type="entry name" value="LysR_substrate"/>
    <property type="match status" value="1"/>
</dbReference>
<dbReference type="GO" id="GO:0003677">
    <property type="term" value="F:DNA binding"/>
    <property type="evidence" value="ECO:0007669"/>
    <property type="project" value="UniProtKB-KW"/>
</dbReference>
<dbReference type="AlphaFoldDB" id="A0A5C8ZYG3"/>
<proteinExistence type="inferred from homology"/>
<comment type="caution">
    <text evidence="6">The sequence shown here is derived from an EMBL/GenBank/DDBJ whole genome shotgun (WGS) entry which is preliminary data.</text>
</comment>
<dbReference type="Gene3D" id="3.40.190.10">
    <property type="entry name" value="Periplasmic binding protein-like II"/>
    <property type="match status" value="2"/>
</dbReference>
<dbReference type="InterPro" id="IPR050389">
    <property type="entry name" value="LysR-type_TF"/>
</dbReference>
<protein>
    <submittedName>
        <fullName evidence="6">LysR family transcriptional regulator</fullName>
    </submittedName>
</protein>
<dbReference type="OrthoDB" id="8720143at2"/>
<dbReference type="InterPro" id="IPR036388">
    <property type="entry name" value="WH-like_DNA-bd_sf"/>
</dbReference>
<evidence type="ECO:0000256" key="4">
    <source>
        <dbReference type="ARBA" id="ARBA00023163"/>
    </source>
</evidence>
<dbReference type="Pfam" id="PF00126">
    <property type="entry name" value="HTH_1"/>
    <property type="match status" value="1"/>
</dbReference>
<dbReference type="InterPro" id="IPR005119">
    <property type="entry name" value="LysR_subst-bd"/>
</dbReference>
<dbReference type="PRINTS" id="PR00039">
    <property type="entry name" value="HTHLYSR"/>
</dbReference>
<accession>A0A5C8ZYG3</accession>
<evidence type="ECO:0000256" key="2">
    <source>
        <dbReference type="ARBA" id="ARBA00023015"/>
    </source>
</evidence>
<organism evidence="6 7">
    <name type="scientific">Parahaliea aestuarii</name>
    <dbReference type="NCBI Taxonomy" id="1852021"/>
    <lineage>
        <taxon>Bacteria</taxon>
        <taxon>Pseudomonadati</taxon>
        <taxon>Pseudomonadota</taxon>
        <taxon>Gammaproteobacteria</taxon>
        <taxon>Cellvibrionales</taxon>
        <taxon>Halieaceae</taxon>
        <taxon>Parahaliea</taxon>
    </lineage>
</organism>
<dbReference type="SUPFAM" id="SSF46785">
    <property type="entry name" value="Winged helix' DNA-binding domain"/>
    <property type="match status" value="1"/>
</dbReference>